<dbReference type="KEGG" id="gau:GAU_2788"/>
<dbReference type="AlphaFoldDB" id="C1AAN2"/>
<dbReference type="HOGENOM" id="CLU_2081422_0_0_0"/>
<dbReference type="EMBL" id="AP009153">
    <property type="protein sequence ID" value="BAH39830.1"/>
    <property type="molecule type" value="Genomic_DNA"/>
</dbReference>
<reference evidence="2" key="1">
    <citation type="submission" date="2006-03" db="EMBL/GenBank/DDBJ databases">
        <title>Complete genome sequence of Gemmatimonas aurantiaca T-27 that represents a novel phylum Gemmatimonadetes.</title>
        <authorList>
            <person name="Takasaki K."/>
            <person name="Ichikawa N."/>
            <person name="Miura H."/>
            <person name="Matsushita S."/>
            <person name="Watanabe Y."/>
            <person name="Oguchi A."/>
            <person name="Ankai A."/>
            <person name="Yashiro I."/>
            <person name="Takahashi M."/>
            <person name="Terui Y."/>
            <person name="Fukui S."/>
            <person name="Yokoyama H."/>
            <person name="Tanikawa S."/>
            <person name="Hanada S."/>
            <person name="Kamagata Y."/>
            <person name="Fujita N."/>
        </authorList>
    </citation>
    <scope>NUCLEOTIDE SEQUENCE [LARGE SCALE GENOMIC DNA]</scope>
    <source>
        <strain evidence="2">T-27 / DSM 14586 / JCM 11422 / NBRC 100505</strain>
    </source>
</reference>
<accession>C1AAN2</accession>
<gene>
    <name evidence="1" type="ordered locus">GAU_2788</name>
</gene>
<dbReference type="Proteomes" id="UP000002209">
    <property type="component" value="Chromosome"/>
</dbReference>
<proteinExistence type="predicted"/>
<evidence type="ECO:0000313" key="2">
    <source>
        <dbReference type="Proteomes" id="UP000002209"/>
    </source>
</evidence>
<protein>
    <recommendedName>
        <fullName evidence="3">DUF3240 domain-containing protein</fullName>
    </recommendedName>
</protein>
<evidence type="ECO:0008006" key="3">
    <source>
        <dbReference type="Google" id="ProtNLM"/>
    </source>
</evidence>
<organism evidence="1 2">
    <name type="scientific">Gemmatimonas aurantiaca (strain DSM 14586 / JCM 11422 / NBRC 100505 / T-27)</name>
    <dbReference type="NCBI Taxonomy" id="379066"/>
    <lineage>
        <taxon>Bacteria</taxon>
        <taxon>Pseudomonadati</taxon>
        <taxon>Gemmatimonadota</taxon>
        <taxon>Gemmatimonadia</taxon>
        <taxon>Gemmatimonadales</taxon>
        <taxon>Gemmatimonadaceae</taxon>
        <taxon>Gemmatimonas</taxon>
    </lineage>
</organism>
<evidence type="ECO:0000313" key="1">
    <source>
        <dbReference type="EMBL" id="BAH39830.1"/>
    </source>
</evidence>
<sequence length="117" mass="12745">MATMRRYPATLPHRPPTAMHLHTLRLVRIIADPSQTAAIVALLAARGARTCLHSSVATSDPERSRATAQPALTLTESLVSALDAEAILRAVHDELQPYHAAVAYAVEAQAYLREQRL</sequence>
<keyword evidence="2" id="KW-1185">Reference proteome</keyword>
<dbReference type="STRING" id="379066.GAU_2788"/>
<name>C1AAN2_GEMAT</name>